<name>A0A3G9J219_9BACL</name>
<dbReference type="GO" id="GO:0003700">
    <property type="term" value="F:DNA-binding transcription factor activity"/>
    <property type="evidence" value="ECO:0007669"/>
    <property type="project" value="TreeGrafter"/>
</dbReference>
<keyword evidence="3" id="KW-0804">Transcription</keyword>
<dbReference type="SUPFAM" id="SSF46689">
    <property type="entry name" value="Homeodomain-like"/>
    <property type="match status" value="1"/>
</dbReference>
<dbReference type="AlphaFoldDB" id="A0A3G9J219"/>
<dbReference type="PANTHER" id="PTHR30055">
    <property type="entry name" value="HTH-TYPE TRANSCRIPTIONAL REGULATOR RUTR"/>
    <property type="match status" value="1"/>
</dbReference>
<dbReference type="GO" id="GO:0000976">
    <property type="term" value="F:transcription cis-regulatory region binding"/>
    <property type="evidence" value="ECO:0007669"/>
    <property type="project" value="TreeGrafter"/>
</dbReference>
<evidence type="ECO:0000256" key="3">
    <source>
        <dbReference type="ARBA" id="ARBA00023163"/>
    </source>
</evidence>
<keyword evidence="2" id="KW-0238">DNA-binding</keyword>
<dbReference type="OrthoDB" id="1679733at2"/>
<dbReference type="EMBL" id="AP019308">
    <property type="protein sequence ID" value="BBH18723.1"/>
    <property type="molecule type" value="Genomic_DNA"/>
</dbReference>
<evidence type="ECO:0000256" key="2">
    <source>
        <dbReference type="ARBA" id="ARBA00023125"/>
    </source>
</evidence>
<reference evidence="4 5" key="1">
    <citation type="submission" date="2018-11" db="EMBL/GenBank/DDBJ databases">
        <title>Complete genome sequence of Paenibacillus baekrokdamisoli strain KCTC 33723.</title>
        <authorList>
            <person name="Kang S.W."/>
            <person name="Lee K.C."/>
            <person name="Kim K.K."/>
            <person name="Kim J.S."/>
            <person name="Kim D.S."/>
            <person name="Ko S.H."/>
            <person name="Yang S.H."/>
            <person name="Lee J.S."/>
        </authorList>
    </citation>
    <scope>NUCLEOTIDE SEQUENCE [LARGE SCALE GENOMIC DNA]</scope>
    <source>
        <strain evidence="4 5">KCTC 33723</strain>
    </source>
</reference>
<dbReference type="InterPro" id="IPR050109">
    <property type="entry name" value="HTH-type_TetR-like_transc_reg"/>
</dbReference>
<dbReference type="PRINTS" id="PR00455">
    <property type="entry name" value="HTHTETR"/>
</dbReference>
<dbReference type="RefSeq" id="WP_125653186.1">
    <property type="nucleotide sequence ID" value="NZ_AP019308.1"/>
</dbReference>
<dbReference type="PROSITE" id="PS50977">
    <property type="entry name" value="HTH_TETR_2"/>
    <property type="match status" value="1"/>
</dbReference>
<dbReference type="Pfam" id="PF00440">
    <property type="entry name" value="TetR_N"/>
    <property type="match status" value="1"/>
</dbReference>
<proteinExistence type="predicted"/>
<evidence type="ECO:0000256" key="1">
    <source>
        <dbReference type="ARBA" id="ARBA00023015"/>
    </source>
</evidence>
<evidence type="ECO:0000313" key="5">
    <source>
        <dbReference type="Proteomes" id="UP000275368"/>
    </source>
</evidence>
<organism evidence="4 5">
    <name type="scientific">Paenibacillus baekrokdamisoli</name>
    <dbReference type="NCBI Taxonomy" id="1712516"/>
    <lineage>
        <taxon>Bacteria</taxon>
        <taxon>Bacillati</taxon>
        <taxon>Bacillota</taxon>
        <taxon>Bacilli</taxon>
        <taxon>Bacillales</taxon>
        <taxon>Paenibacillaceae</taxon>
        <taxon>Paenibacillus</taxon>
    </lineage>
</organism>
<dbReference type="InterPro" id="IPR001647">
    <property type="entry name" value="HTH_TetR"/>
</dbReference>
<dbReference type="Proteomes" id="UP000275368">
    <property type="component" value="Chromosome"/>
</dbReference>
<keyword evidence="1" id="KW-0805">Transcription regulation</keyword>
<evidence type="ECO:0000313" key="4">
    <source>
        <dbReference type="EMBL" id="BBH18723.1"/>
    </source>
</evidence>
<gene>
    <name evidence="4" type="ORF">Back11_00680</name>
</gene>
<dbReference type="InterPro" id="IPR009057">
    <property type="entry name" value="Homeodomain-like_sf"/>
</dbReference>
<dbReference type="Gene3D" id="1.10.357.10">
    <property type="entry name" value="Tetracycline Repressor, domain 2"/>
    <property type="match status" value="1"/>
</dbReference>
<accession>A0A3G9J219</accession>
<protein>
    <submittedName>
        <fullName evidence="4">Uncharacterized protein</fullName>
    </submittedName>
</protein>
<dbReference type="KEGG" id="pbk:Back11_00680"/>
<keyword evidence="5" id="KW-1185">Reference proteome</keyword>
<dbReference type="PANTHER" id="PTHR30055:SF234">
    <property type="entry name" value="HTH-TYPE TRANSCRIPTIONAL REGULATOR BETI"/>
    <property type="match status" value="1"/>
</dbReference>
<sequence>MLQRTERKDAAKHRELILKTATQLFDTQGVDSVSMHQIAKTAGIGQGTLYRRYACKADLCIELLMDSFQQFIDDNNQYLSDAALIPVRERLDTFLTKWIDYIAGNIQWLNAIRPSSICSEDHIKIYRSPAFTYVTDTIKGLLDEAVSQKNTLPLNTAFAAFNIASSLCPEAFLFLHNDKSLSPEQIKEHFSNFYVNLLFRQP</sequence>